<accession>A0ABW5Z8V7</accession>
<keyword evidence="1" id="KW-0472">Membrane</keyword>
<dbReference type="EMBL" id="JBHUOL010000011">
    <property type="protein sequence ID" value="MFD2908222.1"/>
    <property type="molecule type" value="Genomic_DNA"/>
</dbReference>
<evidence type="ECO:0000256" key="1">
    <source>
        <dbReference type="SAM" id="Phobius"/>
    </source>
</evidence>
<protein>
    <submittedName>
        <fullName evidence="2">TssN family type VI secretion system protein</fullName>
    </submittedName>
</protein>
<keyword evidence="3" id="KW-1185">Reference proteome</keyword>
<sequence>MKKYINHINGAEQLLYLLLLLVFGYALFMIIGSRVPKLKLERKKFFLYVLVQILVFVVFLLILYNLKNTSLNQRLISLQVYMTVAGIAHLKVFYDIFKKFEAKKFWQEVVIAFCVILFLAGFLIVIAKYFNESKYAFYLVSTLLFFIVPMLCYQLFEYSVSIPVKLHKRWFYPLNDRYPTPKASEMRNIIILNLVFQKKEDDEQIINFKVKAPKAIDYGRLFYYFINDYNEKNPSSQINFLDSKNQPYGWYFYTKPKWFSSSEYIDPDLAIDTNNIKDGTTIICQRI</sequence>
<proteinExistence type="predicted"/>
<feature type="transmembrane region" description="Helical" evidence="1">
    <location>
        <begin position="109"/>
        <end position="130"/>
    </location>
</feature>
<organism evidence="2 3">
    <name type="scientific">Flavobacterium ardleyense</name>
    <dbReference type="NCBI Taxonomy" id="2038737"/>
    <lineage>
        <taxon>Bacteria</taxon>
        <taxon>Pseudomonadati</taxon>
        <taxon>Bacteroidota</taxon>
        <taxon>Flavobacteriia</taxon>
        <taxon>Flavobacteriales</taxon>
        <taxon>Flavobacteriaceae</taxon>
        <taxon>Flavobacterium</taxon>
    </lineage>
</organism>
<dbReference type="RefSeq" id="WP_379805545.1">
    <property type="nucleotide sequence ID" value="NZ_JBHUOL010000011.1"/>
</dbReference>
<dbReference type="Pfam" id="PF17555">
    <property type="entry name" value="TssN"/>
    <property type="match status" value="1"/>
</dbReference>
<evidence type="ECO:0000313" key="2">
    <source>
        <dbReference type="EMBL" id="MFD2908222.1"/>
    </source>
</evidence>
<dbReference type="Proteomes" id="UP001597549">
    <property type="component" value="Unassembled WGS sequence"/>
</dbReference>
<gene>
    <name evidence="2" type="ORF">ACFSX9_05690</name>
</gene>
<feature type="transmembrane region" description="Helical" evidence="1">
    <location>
        <begin position="78"/>
        <end position="97"/>
    </location>
</feature>
<feature type="transmembrane region" description="Helical" evidence="1">
    <location>
        <begin position="45"/>
        <end position="66"/>
    </location>
</feature>
<keyword evidence="1" id="KW-0812">Transmembrane</keyword>
<evidence type="ECO:0000313" key="3">
    <source>
        <dbReference type="Proteomes" id="UP001597549"/>
    </source>
</evidence>
<reference evidence="3" key="1">
    <citation type="journal article" date="2019" name="Int. J. Syst. Evol. Microbiol.">
        <title>The Global Catalogue of Microorganisms (GCM) 10K type strain sequencing project: providing services to taxonomists for standard genome sequencing and annotation.</title>
        <authorList>
            <consortium name="The Broad Institute Genomics Platform"/>
            <consortium name="The Broad Institute Genome Sequencing Center for Infectious Disease"/>
            <person name="Wu L."/>
            <person name="Ma J."/>
        </authorList>
    </citation>
    <scope>NUCLEOTIDE SEQUENCE [LARGE SCALE GENOMIC DNA]</scope>
    <source>
        <strain evidence="3">KCTC 52644</strain>
    </source>
</reference>
<name>A0ABW5Z8V7_9FLAO</name>
<feature type="transmembrane region" description="Helical" evidence="1">
    <location>
        <begin position="14"/>
        <end position="33"/>
    </location>
</feature>
<feature type="transmembrane region" description="Helical" evidence="1">
    <location>
        <begin position="136"/>
        <end position="156"/>
    </location>
</feature>
<keyword evidence="1" id="KW-1133">Transmembrane helix</keyword>
<dbReference type="InterPro" id="IPR035177">
    <property type="entry name" value="TssN"/>
</dbReference>
<comment type="caution">
    <text evidence="2">The sequence shown here is derived from an EMBL/GenBank/DDBJ whole genome shotgun (WGS) entry which is preliminary data.</text>
</comment>